<dbReference type="SUPFAM" id="SSF56112">
    <property type="entry name" value="Protein kinase-like (PK-like)"/>
    <property type="match status" value="1"/>
</dbReference>
<name>A0ABW3YCE0_9ACTN</name>
<keyword evidence="3" id="KW-1185">Reference proteome</keyword>
<accession>A0ABW3YCE0</accession>
<dbReference type="GO" id="GO:0004674">
    <property type="term" value="F:protein serine/threonine kinase activity"/>
    <property type="evidence" value="ECO:0007669"/>
    <property type="project" value="UniProtKB-KW"/>
</dbReference>
<dbReference type="EMBL" id="JBHTMP010000017">
    <property type="protein sequence ID" value="MFD1322104.1"/>
    <property type="molecule type" value="Genomic_DNA"/>
</dbReference>
<gene>
    <name evidence="2" type="ORF">ACFQ4H_13465</name>
</gene>
<sequence length="329" mass="36771">MNLVEALRHVTTARTDEELFGGVAPDRQYRRLVTALHPDRLGTATAADRAAATEAFIRVTTRWRARHAVTIVGTYRLGAVVHVGDLTDLYDVGSGRWLKLPRDPTNNDLMEREATALRTLAERGDPRYLPYVPRLVETFRHRDPATAARRVINVVATAPDLHSLAEVHRAYPNGLDPRDAAWMWRRLLVALGLAHRAGVVHGAVLPDHVLIEPTEHGVVLVDWCYSVIGEDTVPALVPAYADWYPPEVPARHRPGPGTDIAMATRCMTYLMGDRIPRALRAFADGCTQRALRARPDDAWRLLGELDDVLERLYGPRVFRPFSLTTDSSH</sequence>
<dbReference type="Proteomes" id="UP001597260">
    <property type="component" value="Unassembled WGS sequence"/>
</dbReference>
<protein>
    <submittedName>
        <fullName evidence="2">Serine/threonine protein kinase</fullName>
    </submittedName>
</protein>
<dbReference type="Gene3D" id="1.10.510.10">
    <property type="entry name" value="Transferase(Phosphotransferase) domain 1"/>
    <property type="match status" value="1"/>
</dbReference>
<dbReference type="InterPro" id="IPR000719">
    <property type="entry name" value="Prot_kinase_dom"/>
</dbReference>
<evidence type="ECO:0000313" key="2">
    <source>
        <dbReference type="EMBL" id="MFD1322104.1"/>
    </source>
</evidence>
<proteinExistence type="predicted"/>
<feature type="domain" description="Protein kinase" evidence="1">
    <location>
        <begin position="66"/>
        <end position="329"/>
    </location>
</feature>
<dbReference type="RefSeq" id="WP_377570648.1">
    <property type="nucleotide sequence ID" value="NZ_JBHTMP010000017.1"/>
</dbReference>
<dbReference type="InterPro" id="IPR011009">
    <property type="entry name" value="Kinase-like_dom_sf"/>
</dbReference>
<reference evidence="3" key="1">
    <citation type="journal article" date="2019" name="Int. J. Syst. Evol. Microbiol.">
        <title>The Global Catalogue of Microorganisms (GCM) 10K type strain sequencing project: providing services to taxonomists for standard genome sequencing and annotation.</title>
        <authorList>
            <consortium name="The Broad Institute Genomics Platform"/>
            <consortium name="The Broad Institute Genome Sequencing Center for Infectious Disease"/>
            <person name="Wu L."/>
            <person name="Ma J."/>
        </authorList>
    </citation>
    <scope>NUCLEOTIDE SEQUENCE [LARGE SCALE GENOMIC DNA]</scope>
    <source>
        <strain evidence="3">JCM 31037</strain>
    </source>
</reference>
<organism evidence="2 3">
    <name type="scientific">Micromonospora sonneratiae</name>
    <dbReference type="NCBI Taxonomy" id="1184706"/>
    <lineage>
        <taxon>Bacteria</taxon>
        <taxon>Bacillati</taxon>
        <taxon>Actinomycetota</taxon>
        <taxon>Actinomycetes</taxon>
        <taxon>Micromonosporales</taxon>
        <taxon>Micromonosporaceae</taxon>
        <taxon>Micromonospora</taxon>
    </lineage>
</organism>
<dbReference type="PROSITE" id="PS50011">
    <property type="entry name" value="PROTEIN_KINASE_DOM"/>
    <property type="match status" value="1"/>
</dbReference>
<evidence type="ECO:0000259" key="1">
    <source>
        <dbReference type="PROSITE" id="PS50011"/>
    </source>
</evidence>
<evidence type="ECO:0000313" key="3">
    <source>
        <dbReference type="Proteomes" id="UP001597260"/>
    </source>
</evidence>
<keyword evidence="2" id="KW-0418">Kinase</keyword>
<comment type="caution">
    <text evidence="2">The sequence shown here is derived from an EMBL/GenBank/DDBJ whole genome shotgun (WGS) entry which is preliminary data.</text>
</comment>
<keyword evidence="2" id="KW-0808">Transferase</keyword>
<keyword evidence="2" id="KW-0723">Serine/threonine-protein kinase</keyword>